<accession>A0A0R2XQN1</accession>
<evidence type="ECO:0000313" key="1">
    <source>
        <dbReference type="EMBL" id="KRP38457.1"/>
    </source>
</evidence>
<protein>
    <submittedName>
        <fullName evidence="1">Uncharacterized protein</fullName>
    </submittedName>
</protein>
<sequence>MRKRQQQSGSVLLIVLWTAVLLTILVTAMASKVRLSARTAFNNQLAADDYTQMMSALNSAEIDILLERMSSPLDAPIETNGEG</sequence>
<evidence type="ECO:0000313" key="2">
    <source>
        <dbReference type="Proteomes" id="UP000052124"/>
    </source>
</evidence>
<dbReference type="AlphaFoldDB" id="A0A0R2XQN1"/>
<comment type="caution">
    <text evidence="1">The sequence shown here is derived from an EMBL/GenBank/DDBJ whole genome shotgun (WGS) entry which is preliminary data.</text>
</comment>
<name>A0A0R2XQN1_9GAMM</name>
<feature type="non-terminal residue" evidence="1">
    <location>
        <position position="83"/>
    </location>
</feature>
<dbReference type="Proteomes" id="UP000052124">
    <property type="component" value="Unassembled WGS sequence"/>
</dbReference>
<gene>
    <name evidence="1" type="ORF">ABS26_02765</name>
</gene>
<proteinExistence type="predicted"/>
<dbReference type="EMBL" id="LIDH01000142">
    <property type="protein sequence ID" value="KRP38457.1"/>
    <property type="molecule type" value="Genomic_DNA"/>
</dbReference>
<organism evidence="1 2">
    <name type="scientific">OM182 bacterium BACL3 MAG-120531-bin86</name>
    <dbReference type="NCBI Taxonomy" id="1655628"/>
    <lineage>
        <taxon>Bacteria</taxon>
        <taxon>Pseudomonadati</taxon>
        <taxon>Pseudomonadota</taxon>
        <taxon>Gammaproteobacteria</taxon>
        <taxon>OMG group</taxon>
        <taxon>OM182 clade</taxon>
    </lineage>
</organism>
<reference evidence="1 2" key="1">
    <citation type="submission" date="2015-10" db="EMBL/GenBank/DDBJ databases">
        <title>Metagenome-Assembled Genomes uncover a global brackish microbiome.</title>
        <authorList>
            <person name="Hugerth L.W."/>
            <person name="Larsson J."/>
            <person name="Alneberg J."/>
            <person name="Lindh M.V."/>
            <person name="Legrand C."/>
            <person name="Pinhassi J."/>
            <person name="Andersson A.F."/>
        </authorList>
    </citation>
    <scope>NUCLEOTIDE SEQUENCE [LARGE SCALE GENOMIC DNA]</scope>
    <source>
        <strain evidence="1">BACL3 MAG-120531-bin86</strain>
    </source>
</reference>